<dbReference type="EMBL" id="BQNB010016574">
    <property type="protein sequence ID" value="GJT53288.1"/>
    <property type="molecule type" value="Genomic_DNA"/>
</dbReference>
<gene>
    <name evidence="1" type="ORF">Tco_0988342</name>
</gene>
<proteinExistence type="predicted"/>
<accession>A0ABQ5ER50</accession>
<name>A0ABQ5ER50_9ASTR</name>
<organism evidence="1 2">
    <name type="scientific">Tanacetum coccineum</name>
    <dbReference type="NCBI Taxonomy" id="301880"/>
    <lineage>
        <taxon>Eukaryota</taxon>
        <taxon>Viridiplantae</taxon>
        <taxon>Streptophyta</taxon>
        <taxon>Embryophyta</taxon>
        <taxon>Tracheophyta</taxon>
        <taxon>Spermatophyta</taxon>
        <taxon>Magnoliopsida</taxon>
        <taxon>eudicotyledons</taxon>
        <taxon>Gunneridae</taxon>
        <taxon>Pentapetalae</taxon>
        <taxon>asterids</taxon>
        <taxon>campanulids</taxon>
        <taxon>Asterales</taxon>
        <taxon>Asteraceae</taxon>
        <taxon>Asteroideae</taxon>
        <taxon>Anthemideae</taxon>
        <taxon>Anthemidinae</taxon>
        <taxon>Tanacetum</taxon>
    </lineage>
</organism>
<keyword evidence="2" id="KW-1185">Reference proteome</keyword>
<evidence type="ECO:0000313" key="2">
    <source>
        <dbReference type="Proteomes" id="UP001151760"/>
    </source>
</evidence>
<protein>
    <submittedName>
        <fullName evidence="1">Uncharacterized protein</fullName>
    </submittedName>
</protein>
<sequence>MPGGSGITNTSEEQCTRDAWIWSKWLKLQMAEDDLSEVLPMCTIEGRALTCGTEISELLDIANANQIPLENMKA</sequence>
<reference evidence="1" key="1">
    <citation type="journal article" date="2022" name="Int. J. Mol. Sci.">
        <title>Draft Genome of Tanacetum Coccineum: Genomic Comparison of Closely Related Tanacetum-Family Plants.</title>
        <authorList>
            <person name="Yamashiro T."/>
            <person name="Shiraishi A."/>
            <person name="Nakayama K."/>
            <person name="Satake H."/>
        </authorList>
    </citation>
    <scope>NUCLEOTIDE SEQUENCE</scope>
</reference>
<dbReference type="Proteomes" id="UP001151760">
    <property type="component" value="Unassembled WGS sequence"/>
</dbReference>
<comment type="caution">
    <text evidence="1">The sequence shown here is derived from an EMBL/GenBank/DDBJ whole genome shotgun (WGS) entry which is preliminary data.</text>
</comment>
<evidence type="ECO:0000313" key="1">
    <source>
        <dbReference type="EMBL" id="GJT53288.1"/>
    </source>
</evidence>
<reference evidence="1" key="2">
    <citation type="submission" date="2022-01" db="EMBL/GenBank/DDBJ databases">
        <authorList>
            <person name="Yamashiro T."/>
            <person name="Shiraishi A."/>
            <person name="Satake H."/>
            <person name="Nakayama K."/>
        </authorList>
    </citation>
    <scope>NUCLEOTIDE SEQUENCE</scope>
</reference>